<proteinExistence type="inferred from homology"/>
<evidence type="ECO:0000256" key="5">
    <source>
        <dbReference type="ARBA" id="ARBA00022553"/>
    </source>
</evidence>
<evidence type="ECO:0000256" key="9">
    <source>
        <dbReference type="PROSITE-ProRule" id="PRU00108"/>
    </source>
</evidence>
<dbReference type="GO" id="GO:0005634">
    <property type="term" value="C:nucleus"/>
    <property type="evidence" value="ECO:0007669"/>
    <property type="project" value="UniProtKB-SubCell"/>
</dbReference>
<dbReference type="InterPro" id="IPR013847">
    <property type="entry name" value="POU"/>
</dbReference>
<keyword evidence="6 9" id="KW-0238">DNA-binding</keyword>
<dbReference type="PRINTS" id="PR00028">
    <property type="entry name" value="POUDOMAIN"/>
</dbReference>
<dbReference type="InterPro" id="IPR010982">
    <property type="entry name" value="Lambda_DNA-bd_dom_sf"/>
</dbReference>
<keyword evidence="7 9" id="KW-0371">Homeobox</keyword>
<dbReference type="PANTHER" id="PTHR11636">
    <property type="entry name" value="POU DOMAIN"/>
    <property type="match status" value="1"/>
</dbReference>
<evidence type="ECO:0000256" key="3">
    <source>
        <dbReference type="ARBA" id="ARBA00007300"/>
    </source>
</evidence>
<dbReference type="CDD" id="cd00086">
    <property type="entry name" value="homeodomain"/>
    <property type="match status" value="1"/>
</dbReference>
<feature type="region of interest" description="Disordered" evidence="12">
    <location>
        <begin position="277"/>
        <end position="341"/>
    </location>
</feature>
<dbReference type="KEGG" id="asn:102377154"/>
<feature type="DNA-binding region" description="Homeobox" evidence="9">
    <location>
        <begin position="221"/>
        <end position="280"/>
    </location>
</feature>
<dbReference type="PROSITE" id="PS50071">
    <property type="entry name" value="HOMEOBOX_2"/>
    <property type="match status" value="1"/>
</dbReference>
<feature type="compositionally biased region" description="Low complexity" evidence="12">
    <location>
        <begin position="281"/>
        <end position="294"/>
    </location>
</feature>
<evidence type="ECO:0000256" key="1">
    <source>
        <dbReference type="ARBA" id="ARBA00004123"/>
    </source>
</evidence>
<dbReference type="PROSITE" id="PS51179">
    <property type="entry name" value="POU_3"/>
    <property type="match status" value="1"/>
</dbReference>
<evidence type="ECO:0000256" key="11">
    <source>
        <dbReference type="RuleBase" id="RU361194"/>
    </source>
</evidence>
<dbReference type="InParanoid" id="A0A1U7STJ0"/>
<feature type="compositionally biased region" description="Low complexity" evidence="12">
    <location>
        <begin position="305"/>
        <end position="318"/>
    </location>
</feature>
<accession>A0A1U7STJ0</accession>
<dbReference type="AlphaFoldDB" id="A0A1U7STJ0"/>
<evidence type="ECO:0000256" key="2">
    <source>
        <dbReference type="ARBA" id="ARBA00004496"/>
    </source>
</evidence>
<dbReference type="Pfam" id="PF00046">
    <property type="entry name" value="Homeodomain"/>
    <property type="match status" value="1"/>
</dbReference>
<dbReference type="Gene3D" id="1.10.10.60">
    <property type="entry name" value="Homeodomain-like"/>
    <property type="match status" value="1"/>
</dbReference>
<dbReference type="InterPro" id="IPR017970">
    <property type="entry name" value="Homeobox_CS"/>
</dbReference>
<keyword evidence="15" id="KW-1185">Reference proteome</keyword>
<dbReference type="RefSeq" id="XP_006037719.1">
    <property type="nucleotide sequence ID" value="XM_006037657.1"/>
</dbReference>
<dbReference type="Proteomes" id="UP000189705">
    <property type="component" value="Unplaced"/>
</dbReference>
<keyword evidence="11" id="KW-0804">Transcription</keyword>
<dbReference type="FunFam" id="1.10.260.40:FF:000001">
    <property type="entry name" value="POU domain protein"/>
    <property type="match status" value="1"/>
</dbReference>
<dbReference type="PANTHER" id="PTHR11636:SF86">
    <property type="entry name" value="POU DOMAIN, CLASS 5, TRANSCRIPTION FACTOR 1-RELATED"/>
    <property type="match status" value="1"/>
</dbReference>
<dbReference type="GeneID" id="102377154"/>
<dbReference type="GO" id="GO:0000978">
    <property type="term" value="F:RNA polymerase II cis-regulatory region sequence-specific DNA binding"/>
    <property type="evidence" value="ECO:0007669"/>
    <property type="project" value="TreeGrafter"/>
</dbReference>
<keyword evidence="5" id="KW-0597">Phosphoprotein</keyword>
<feature type="domain" description="POU-specific" evidence="14">
    <location>
        <begin position="130"/>
        <end position="204"/>
    </location>
</feature>
<feature type="compositionally biased region" description="Low complexity" evidence="12">
    <location>
        <begin position="110"/>
        <end position="121"/>
    </location>
</feature>
<dbReference type="Pfam" id="PF00157">
    <property type="entry name" value="Pou"/>
    <property type="match status" value="1"/>
</dbReference>
<comment type="similarity">
    <text evidence="3">Belongs to the POU transcription factor family. Class-5 subfamily.</text>
</comment>
<keyword evidence="8 9" id="KW-0539">Nucleus</keyword>
<dbReference type="PROSITE" id="PS00027">
    <property type="entry name" value="HOMEOBOX_1"/>
    <property type="match status" value="1"/>
</dbReference>
<protein>
    <recommendedName>
        <fullName evidence="11">POU domain protein</fullName>
    </recommendedName>
</protein>
<evidence type="ECO:0000259" key="14">
    <source>
        <dbReference type="PROSITE" id="PS51179"/>
    </source>
</evidence>
<dbReference type="InterPro" id="IPR009057">
    <property type="entry name" value="Homeodomain-like_sf"/>
</dbReference>
<dbReference type="InterPro" id="IPR000327">
    <property type="entry name" value="POU_dom"/>
</dbReference>
<dbReference type="STRING" id="38654.A0A1U7STJ0"/>
<evidence type="ECO:0000256" key="10">
    <source>
        <dbReference type="RuleBase" id="RU000682"/>
    </source>
</evidence>
<keyword evidence="4" id="KW-0963">Cytoplasm</keyword>
<reference evidence="16" key="1">
    <citation type="submission" date="2025-08" db="UniProtKB">
        <authorList>
            <consortium name="RefSeq"/>
        </authorList>
    </citation>
    <scope>IDENTIFICATION</scope>
</reference>
<dbReference type="eggNOG" id="KOG3802">
    <property type="taxonomic scope" value="Eukaryota"/>
</dbReference>
<dbReference type="SUPFAM" id="SSF47413">
    <property type="entry name" value="lambda repressor-like DNA-binding domains"/>
    <property type="match status" value="1"/>
</dbReference>
<dbReference type="InterPro" id="IPR050255">
    <property type="entry name" value="POU_domain_TF"/>
</dbReference>
<organism evidence="15 16">
    <name type="scientific">Alligator sinensis</name>
    <name type="common">Chinese alligator</name>
    <dbReference type="NCBI Taxonomy" id="38654"/>
    <lineage>
        <taxon>Eukaryota</taxon>
        <taxon>Metazoa</taxon>
        <taxon>Chordata</taxon>
        <taxon>Craniata</taxon>
        <taxon>Vertebrata</taxon>
        <taxon>Euteleostomi</taxon>
        <taxon>Archelosauria</taxon>
        <taxon>Archosauria</taxon>
        <taxon>Crocodylia</taxon>
        <taxon>Alligatoridae</taxon>
        <taxon>Alligatorinae</taxon>
        <taxon>Alligator</taxon>
    </lineage>
</organism>
<evidence type="ECO:0000256" key="7">
    <source>
        <dbReference type="ARBA" id="ARBA00023155"/>
    </source>
</evidence>
<dbReference type="InterPro" id="IPR001356">
    <property type="entry name" value="HD"/>
</dbReference>
<sequence>MAGSFPYDFGGPPGPAPTSSFLPEGFMGTPVLAFGPQGGLPPAWGPFPGGGGEAWVPPAGPYPPGPAYASPQPEAEGGEHEAVAWGYPSPSPPARLASPNPGDVGPAKTPAPVAPEDPAAGEADEAHGENETMTTEEMEQFVRELKHKRIMLGFTQADVGLALGVLYGRMFSQTTICRFEAQQLSFRNMCRLRPLLHRWLREADARPELQQLCGMEVTQAHKRKRTRIESGARWRLEICFRHCPKPGLPQIARIARSLGLDKDVVRVWFCNRRQKGKRRGAAAGSGPPAEAFEGPTPPFAPLGPTPLGLGPASLGPGPAYIPPFPPQPGDLYATPTPMHSS</sequence>
<dbReference type="PROSITE" id="PS00465">
    <property type="entry name" value="POU_2"/>
    <property type="match status" value="1"/>
</dbReference>
<comment type="subcellular location">
    <subcellularLocation>
        <location evidence="2">Cytoplasm</location>
    </subcellularLocation>
    <subcellularLocation>
        <location evidence="1 9 10">Nucleus</location>
    </subcellularLocation>
</comment>
<feature type="compositionally biased region" description="Pro residues" evidence="12">
    <location>
        <begin position="319"/>
        <end position="328"/>
    </location>
</feature>
<evidence type="ECO:0000256" key="6">
    <source>
        <dbReference type="ARBA" id="ARBA00023125"/>
    </source>
</evidence>
<dbReference type="SMART" id="SM00389">
    <property type="entry name" value="HOX"/>
    <property type="match status" value="1"/>
</dbReference>
<dbReference type="GO" id="GO:0000981">
    <property type="term" value="F:DNA-binding transcription factor activity, RNA polymerase II-specific"/>
    <property type="evidence" value="ECO:0007669"/>
    <property type="project" value="InterPro"/>
</dbReference>
<feature type="domain" description="Homeobox" evidence="13">
    <location>
        <begin position="219"/>
        <end position="279"/>
    </location>
</feature>
<dbReference type="Gene3D" id="1.10.260.40">
    <property type="entry name" value="lambda repressor-like DNA-binding domains"/>
    <property type="match status" value="1"/>
</dbReference>
<feature type="region of interest" description="Disordered" evidence="12">
    <location>
        <begin position="1"/>
        <end position="23"/>
    </location>
</feature>
<gene>
    <name evidence="16" type="primary">LOC102377154</name>
</gene>
<evidence type="ECO:0000313" key="15">
    <source>
        <dbReference type="Proteomes" id="UP000189705"/>
    </source>
</evidence>
<evidence type="ECO:0000256" key="12">
    <source>
        <dbReference type="SAM" id="MobiDB-lite"/>
    </source>
</evidence>
<feature type="compositionally biased region" description="Pro residues" evidence="12">
    <location>
        <begin position="295"/>
        <end position="304"/>
    </location>
</feature>
<name>A0A1U7STJ0_ALLSI</name>
<evidence type="ECO:0000259" key="13">
    <source>
        <dbReference type="PROSITE" id="PS50071"/>
    </source>
</evidence>
<evidence type="ECO:0000256" key="8">
    <source>
        <dbReference type="ARBA" id="ARBA00023242"/>
    </source>
</evidence>
<feature type="region of interest" description="Disordered" evidence="12">
    <location>
        <begin position="48"/>
        <end position="131"/>
    </location>
</feature>
<dbReference type="SMART" id="SM00352">
    <property type="entry name" value="POU"/>
    <property type="match status" value="1"/>
</dbReference>
<dbReference type="PROSITE" id="PS00035">
    <property type="entry name" value="POU_1"/>
    <property type="match status" value="1"/>
</dbReference>
<dbReference type="GO" id="GO:0005737">
    <property type="term" value="C:cytoplasm"/>
    <property type="evidence" value="ECO:0007669"/>
    <property type="project" value="UniProtKB-SubCell"/>
</dbReference>
<evidence type="ECO:0000313" key="16">
    <source>
        <dbReference type="RefSeq" id="XP_006037719.1"/>
    </source>
</evidence>
<dbReference type="SUPFAM" id="SSF46689">
    <property type="entry name" value="Homeodomain-like"/>
    <property type="match status" value="1"/>
</dbReference>
<evidence type="ECO:0000256" key="4">
    <source>
        <dbReference type="ARBA" id="ARBA00022490"/>
    </source>
</evidence>